<sequence>MPPTRNEREVMEANIVSELRKEFNVDEVYGTDSSIIGNLKSVVDFNSDSITPNNPLVFDEIMLENDKQSQPENPIGIINT</sequence>
<evidence type="ECO:0000313" key="1">
    <source>
        <dbReference type="EMBL" id="KVH88559.1"/>
    </source>
</evidence>
<dbReference type="EMBL" id="LEKV01005371">
    <property type="protein sequence ID" value="KVH88559.1"/>
    <property type="molecule type" value="Genomic_DNA"/>
</dbReference>
<dbReference type="STRING" id="59895.A0A103XDB7"/>
<comment type="caution">
    <text evidence="1">The sequence shown here is derived from an EMBL/GenBank/DDBJ whole genome shotgun (WGS) entry which is preliminary data.</text>
</comment>
<accession>A0A103XDB7</accession>
<organism evidence="1 2">
    <name type="scientific">Cynara cardunculus var. scolymus</name>
    <name type="common">Globe artichoke</name>
    <name type="synonym">Cynara scolymus</name>
    <dbReference type="NCBI Taxonomy" id="59895"/>
    <lineage>
        <taxon>Eukaryota</taxon>
        <taxon>Viridiplantae</taxon>
        <taxon>Streptophyta</taxon>
        <taxon>Embryophyta</taxon>
        <taxon>Tracheophyta</taxon>
        <taxon>Spermatophyta</taxon>
        <taxon>Magnoliopsida</taxon>
        <taxon>eudicotyledons</taxon>
        <taxon>Gunneridae</taxon>
        <taxon>Pentapetalae</taxon>
        <taxon>asterids</taxon>
        <taxon>campanulids</taxon>
        <taxon>Asterales</taxon>
        <taxon>Asteraceae</taxon>
        <taxon>Carduoideae</taxon>
        <taxon>Cardueae</taxon>
        <taxon>Carduinae</taxon>
        <taxon>Cynara</taxon>
    </lineage>
</organism>
<dbReference type="Proteomes" id="UP000243975">
    <property type="component" value="Unassembled WGS sequence"/>
</dbReference>
<reference evidence="1 2" key="1">
    <citation type="journal article" date="2016" name="Sci. Rep.">
        <title>The genome sequence of the outbreeding globe artichoke constructed de novo incorporating a phase-aware low-pass sequencing strategy of F1 progeny.</title>
        <authorList>
            <person name="Scaglione D."/>
            <person name="Reyes-Chin-Wo S."/>
            <person name="Acquadro A."/>
            <person name="Froenicke L."/>
            <person name="Portis E."/>
            <person name="Beitel C."/>
            <person name="Tirone M."/>
            <person name="Mauro R."/>
            <person name="Lo Monaco A."/>
            <person name="Mauromicale G."/>
            <person name="Faccioli P."/>
            <person name="Cattivelli L."/>
            <person name="Rieseberg L."/>
            <person name="Michelmore R."/>
            <person name="Lanteri S."/>
        </authorList>
    </citation>
    <scope>NUCLEOTIDE SEQUENCE [LARGE SCALE GENOMIC DNA]</scope>
    <source>
        <strain evidence="1">2C</strain>
    </source>
</reference>
<dbReference type="AlphaFoldDB" id="A0A103XDB7"/>
<name>A0A103XDB7_CYNCS</name>
<evidence type="ECO:0000313" key="2">
    <source>
        <dbReference type="Proteomes" id="UP000243975"/>
    </source>
</evidence>
<proteinExistence type="predicted"/>
<dbReference type="Gramene" id="KVH88559">
    <property type="protein sequence ID" value="KVH88559"/>
    <property type="gene ID" value="Ccrd_026477"/>
</dbReference>
<keyword evidence="2" id="KW-1185">Reference proteome</keyword>
<protein>
    <submittedName>
        <fullName evidence="1">Uncharacterized protein</fullName>
    </submittedName>
</protein>
<gene>
    <name evidence="1" type="ORF">Ccrd_026477</name>
</gene>